<reference evidence="1 2" key="1">
    <citation type="submission" date="2015-12" db="EMBL/GenBank/DDBJ databases">
        <authorList>
            <person name="Shamseldin A."/>
            <person name="Moawad H."/>
            <person name="Abd El-Rahim W.M."/>
            <person name="Sadowsky M.J."/>
        </authorList>
    </citation>
    <scope>NUCLEOTIDE SEQUENCE [LARGE SCALE GENOMIC DNA]</scope>
    <source>
        <strain evidence="1 2">Ar51</strain>
    </source>
</reference>
<name>A0A0U3PDT1_9MICC</name>
<gene>
    <name evidence="1" type="ORF">AU252_16315</name>
</gene>
<dbReference type="STRING" id="121292.AU252_16315"/>
<organism evidence="1">
    <name type="scientific">Pseudarthrobacter sulfonivorans</name>
    <dbReference type="NCBI Taxonomy" id="121292"/>
    <lineage>
        <taxon>Bacteria</taxon>
        <taxon>Bacillati</taxon>
        <taxon>Actinomycetota</taxon>
        <taxon>Actinomycetes</taxon>
        <taxon>Micrococcales</taxon>
        <taxon>Micrococcaceae</taxon>
        <taxon>Pseudarthrobacter</taxon>
    </lineage>
</organism>
<sequence>MLSGGVQDDRSIYYWKHVYERNTEGLYLPNGAFALAATLAGLPMDWSAYNPTIHARESRHNPIGALVTNPRRFKDTAASVPEFSALMNAQVRATLPCNGGTEWMAEDHRLQQRAAELCRPCALLVLCCT</sequence>
<dbReference type="KEGG" id="psul:AU252_16315"/>
<dbReference type="EMBL" id="CP013747">
    <property type="protein sequence ID" value="ALV42515.1"/>
    <property type="molecule type" value="Genomic_DNA"/>
</dbReference>
<protein>
    <submittedName>
        <fullName evidence="1">Uncharacterized protein</fullName>
    </submittedName>
</protein>
<evidence type="ECO:0000313" key="1">
    <source>
        <dbReference type="EMBL" id="ALV42515.1"/>
    </source>
</evidence>
<accession>A0A0U3PDT1</accession>
<dbReference type="AlphaFoldDB" id="A0A0U3PDT1"/>
<dbReference type="RefSeq" id="WP_058931631.1">
    <property type="nucleotide sequence ID" value="NZ_CP013747.1"/>
</dbReference>
<dbReference type="Proteomes" id="UP000065151">
    <property type="component" value="Chromosome"/>
</dbReference>
<evidence type="ECO:0000313" key="2">
    <source>
        <dbReference type="Proteomes" id="UP000065151"/>
    </source>
</evidence>
<proteinExistence type="predicted"/>